<evidence type="ECO:0000259" key="9">
    <source>
        <dbReference type="PROSITE" id="PS50109"/>
    </source>
</evidence>
<comment type="caution">
    <text evidence="10">The sequence shown here is derived from an EMBL/GenBank/DDBJ whole genome shotgun (WGS) entry which is preliminary data.</text>
</comment>
<keyword evidence="3" id="KW-0808">Transferase</keyword>
<protein>
    <recommendedName>
        <fullName evidence="2">histidine kinase</fullName>
        <ecNumber evidence="2">2.7.13.3</ecNumber>
    </recommendedName>
</protein>
<dbReference type="Proteomes" id="UP000634668">
    <property type="component" value="Unassembled WGS sequence"/>
</dbReference>
<dbReference type="InterPro" id="IPR005467">
    <property type="entry name" value="His_kinase_dom"/>
</dbReference>
<dbReference type="PANTHER" id="PTHR24421">
    <property type="entry name" value="NITRATE/NITRITE SENSOR PROTEIN NARX-RELATED"/>
    <property type="match status" value="1"/>
</dbReference>
<keyword evidence="11" id="KW-1185">Reference proteome</keyword>
<evidence type="ECO:0000256" key="4">
    <source>
        <dbReference type="ARBA" id="ARBA00022777"/>
    </source>
</evidence>
<dbReference type="InterPro" id="IPR050482">
    <property type="entry name" value="Sensor_HK_TwoCompSys"/>
</dbReference>
<keyword evidence="6" id="KW-0802">TPR repeat</keyword>
<dbReference type="Pfam" id="PF02518">
    <property type="entry name" value="HATPase_c"/>
    <property type="match status" value="1"/>
</dbReference>
<proteinExistence type="predicted"/>
<dbReference type="PRINTS" id="PR00344">
    <property type="entry name" value="BCTRLSENSOR"/>
</dbReference>
<evidence type="ECO:0000256" key="5">
    <source>
        <dbReference type="ARBA" id="ARBA00023012"/>
    </source>
</evidence>
<dbReference type="EMBL" id="BMWP01000023">
    <property type="protein sequence ID" value="GGW43354.1"/>
    <property type="molecule type" value="Genomic_DNA"/>
</dbReference>
<dbReference type="GO" id="GO:0000160">
    <property type="term" value="P:phosphorelay signal transduction system"/>
    <property type="evidence" value="ECO:0007669"/>
    <property type="project" value="UniProtKB-KW"/>
</dbReference>
<dbReference type="EC" id="2.7.13.3" evidence="2"/>
<dbReference type="InterPro" id="IPR004358">
    <property type="entry name" value="Sig_transdc_His_kin-like_C"/>
</dbReference>
<reference evidence="10" key="2">
    <citation type="submission" date="2020-09" db="EMBL/GenBank/DDBJ databases">
        <authorList>
            <person name="Sun Q."/>
            <person name="Kim S."/>
        </authorList>
    </citation>
    <scope>NUCLEOTIDE SEQUENCE</scope>
    <source>
        <strain evidence="10">KCTC 12113</strain>
    </source>
</reference>
<dbReference type="SMART" id="SM00387">
    <property type="entry name" value="HATPase_c"/>
    <property type="match status" value="1"/>
</dbReference>
<evidence type="ECO:0000256" key="6">
    <source>
        <dbReference type="PROSITE-ProRule" id="PRU00339"/>
    </source>
</evidence>
<evidence type="ECO:0000313" key="10">
    <source>
        <dbReference type="EMBL" id="GGW43354.1"/>
    </source>
</evidence>
<dbReference type="Gene3D" id="1.25.40.10">
    <property type="entry name" value="Tetratricopeptide repeat domain"/>
    <property type="match status" value="1"/>
</dbReference>
<dbReference type="AlphaFoldDB" id="A0A918MPP2"/>
<dbReference type="PANTHER" id="PTHR24421:SF10">
    <property type="entry name" value="NITRATE_NITRITE SENSOR PROTEIN NARQ"/>
    <property type="match status" value="1"/>
</dbReference>
<feature type="coiled-coil region" evidence="7">
    <location>
        <begin position="507"/>
        <end position="534"/>
    </location>
</feature>
<dbReference type="SMART" id="SM00028">
    <property type="entry name" value="TPR"/>
    <property type="match status" value="4"/>
</dbReference>
<keyword evidence="5" id="KW-0902">Two-component regulatory system</keyword>
<dbReference type="InterPro" id="IPR003594">
    <property type="entry name" value="HATPase_dom"/>
</dbReference>
<feature type="transmembrane region" description="Helical" evidence="8">
    <location>
        <begin position="410"/>
        <end position="429"/>
    </location>
</feature>
<dbReference type="PROSITE" id="PS50109">
    <property type="entry name" value="HIS_KIN"/>
    <property type="match status" value="1"/>
</dbReference>
<dbReference type="GO" id="GO:0004673">
    <property type="term" value="F:protein histidine kinase activity"/>
    <property type="evidence" value="ECO:0007669"/>
    <property type="project" value="UniProtKB-EC"/>
</dbReference>
<reference evidence="10" key="1">
    <citation type="journal article" date="2014" name="Int. J. Syst. Evol. Microbiol.">
        <title>Complete genome sequence of Corynebacterium casei LMG S-19264T (=DSM 44701T), isolated from a smear-ripened cheese.</title>
        <authorList>
            <consortium name="US DOE Joint Genome Institute (JGI-PGF)"/>
            <person name="Walter F."/>
            <person name="Albersmeier A."/>
            <person name="Kalinowski J."/>
            <person name="Ruckert C."/>
        </authorList>
    </citation>
    <scope>NUCLEOTIDE SEQUENCE</scope>
    <source>
        <strain evidence="10">KCTC 12113</strain>
    </source>
</reference>
<dbReference type="Gene3D" id="3.30.565.10">
    <property type="entry name" value="Histidine kinase-like ATPase, C-terminal domain"/>
    <property type="match status" value="1"/>
</dbReference>
<name>A0A918MPP2_9FLAO</name>
<organism evidence="10 11">
    <name type="scientific">Arenibacter certesii</name>
    <dbReference type="NCBI Taxonomy" id="228955"/>
    <lineage>
        <taxon>Bacteria</taxon>
        <taxon>Pseudomonadati</taxon>
        <taxon>Bacteroidota</taxon>
        <taxon>Flavobacteriia</taxon>
        <taxon>Flavobacteriales</taxon>
        <taxon>Flavobacteriaceae</taxon>
        <taxon>Arenibacter</taxon>
    </lineage>
</organism>
<feature type="domain" description="Histidine kinase" evidence="9">
    <location>
        <begin position="472"/>
        <end position="666"/>
    </location>
</feature>
<comment type="catalytic activity">
    <reaction evidence="1">
        <text>ATP + protein L-histidine = ADP + protein N-phospho-L-histidine.</text>
        <dbReference type="EC" id="2.7.13.3"/>
    </reaction>
</comment>
<gene>
    <name evidence="10" type="ORF">GCM10007383_29950</name>
</gene>
<evidence type="ECO:0000256" key="7">
    <source>
        <dbReference type="SAM" id="Coils"/>
    </source>
</evidence>
<dbReference type="Pfam" id="PF13374">
    <property type="entry name" value="TPR_10"/>
    <property type="match status" value="1"/>
</dbReference>
<dbReference type="SUPFAM" id="SSF55874">
    <property type="entry name" value="ATPase domain of HSP90 chaperone/DNA topoisomerase II/histidine kinase"/>
    <property type="match status" value="1"/>
</dbReference>
<evidence type="ECO:0000256" key="3">
    <source>
        <dbReference type="ARBA" id="ARBA00022679"/>
    </source>
</evidence>
<keyword evidence="8" id="KW-1133">Transmembrane helix</keyword>
<sequence>MLFSLCILNGCSYPVDSNNKQENSQPTDSVQFYLSEENSYSNAEFKRNLAKAYALAKNVKKDSLKSKYFSELSYYYLSEADSTKFRKSNILALEYSRKIGDSATLANNHWDLASFFDDYAVEDSAYYHYSAAEKIYRALNDTYYSARMLYNMALIQSEIKDYIGSEINTIKAIELFEPLKKYENLFHCYSNLGSLSNALKEYDRALEYYDEALFYLDKVDPNSSAKLGAYNNIGVVYQQMGLHKEAMESFNKVISVDSIKIKNTRNYATAISNYALSQSKLGDSSGVLDKLTEVLHVRDSLNDIRGLAVIQYQIADHYLSLGDSTKALEFALRGKENAVQSSSNLRILELLALLGKIDPKNATSYTHEYIKLNDSLIHEERTLQNKFTRIRFETDQFIEQNVLLARQRQLWIGIAVGILAVAALLLLMFNQLRKNQKLRFEQAQQKANQEIFNLLLAQNTKMEQGKQLEKKRVSEELHDGILGQMLGIRLILTGLNNKTDDTSVLKRAELLKKLQNLEEEIRTISHELSRASEEKIHNFIVSVKELLQTVEDSSDMTCEFKYDHNIDWDQLTADLKINIYRIVQENLQNCIKHSRATQVVVAFEHEGNQLNITISDNGVGFNAKKGKRGIGLKNIKSRLEKLNGTYSINSQVGNGTKVMVTIPHQLIKHVTPQSA</sequence>
<dbReference type="InterPro" id="IPR036890">
    <property type="entry name" value="HATPase_C_sf"/>
</dbReference>
<dbReference type="SUPFAM" id="SSF48452">
    <property type="entry name" value="TPR-like"/>
    <property type="match status" value="2"/>
</dbReference>
<evidence type="ECO:0000313" key="11">
    <source>
        <dbReference type="Proteomes" id="UP000634668"/>
    </source>
</evidence>
<evidence type="ECO:0000256" key="8">
    <source>
        <dbReference type="SAM" id="Phobius"/>
    </source>
</evidence>
<dbReference type="CDD" id="cd16917">
    <property type="entry name" value="HATPase_UhpB-NarQ-NarX-like"/>
    <property type="match status" value="1"/>
</dbReference>
<dbReference type="InterPro" id="IPR019734">
    <property type="entry name" value="TPR_rpt"/>
</dbReference>
<dbReference type="InterPro" id="IPR011990">
    <property type="entry name" value="TPR-like_helical_dom_sf"/>
</dbReference>
<feature type="repeat" description="TPR" evidence="6">
    <location>
        <begin position="227"/>
        <end position="260"/>
    </location>
</feature>
<dbReference type="Pfam" id="PF13181">
    <property type="entry name" value="TPR_8"/>
    <property type="match status" value="1"/>
</dbReference>
<keyword evidence="8" id="KW-0472">Membrane</keyword>
<keyword evidence="4 10" id="KW-0418">Kinase</keyword>
<evidence type="ECO:0000256" key="1">
    <source>
        <dbReference type="ARBA" id="ARBA00000085"/>
    </source>
</evidence>
<evidence type="ECO:0000256" key="2">
    <source>
        <dbReference type="ARBA" id="ARBA00012438"/>
    </source>
</evidence>
<accession>A0A918MPP2</accession>
<dbReference type="PROSITE" id="PS50005">
    <property type="entry name" value="TPR"/>
    <property type="match status" value="1"/>
</dbReference>
<keyword evidence="7" id="KW-0175">Coiled coil</keyword>
<keyword evidence="8" id="KW-0812">Transmembrane</keyword>